<feature type="domain" description="Phosphate acetyl/butaryl transferase" evidence="11">
    <location>
        <begin position="372"/>
        <end position="689"/>
    </location>
</feature>
<dbReference type="InterPro" id="IPR016475">
    <property type="entry name" value="P-Actrans_bac"/>
</dbReference>
<evidence type="ECO:0000256" key="5">
    <source>
        <dbReference type="ARBA" id="ARBA00012707"/>
    </source>
</evidence>
<dbReference type="InterPro" id="IPR042112">
    <property type="entry name" value="P_AcTrfase_dom2"/>
</dbReference>
<accession>A0A3B0XI89</accession>
<dbReference type="SUPFAM" id="SSF75138">
    <property type="entry name" value="HprK N-terminal domain-like"/>
    <property type="match status" value="1"/>
</dbReference>
<dbReference type="NCBIfam" id="NF007233">
    <property type="entry name" value="PRK09653.1"/>
    <property type="match status" value="1"/>
</dbReference>
<dbReference type="GO" id="GO:0005737">
    <property type="term" value="C:cytoplasm"/>
    <property type="evidence" value="ECO:0007669"/>
    <property type="project" value="UniProtKB-SubCell"/>
</dbReference>
<dbReference type="EMBL" id="UOFI01000115">
    <property type="protein sequence ID" value="VAW68035.1"/>
    <property type="molecule type" value="Genomic_DNA"/>
</dbReference>
<gene>
    <name evidence="13" type="ORF">MNBD_GAMMA09-2381</name>
</gene>
<dbReference type="Gene3D" id="3.40.50.10750">
    <property type="entry name" value="Isocitrate/Isopropylmalate dehydrogenase-like"/>
    <property type="match status" value="1"/>
</dbReference>
<comment type="pathway">
    <text evidence="2">Metabolic intermediate biosynthesis; acetyl-CoA biosynthesis; acetyl-CoA from acetate: step 2/2.</text>
</comment>
<dbReference type="Pfam" id="PF13500">
    <property type="entry name" value="AAA_26"/>
    <property type="match status" value="1"/>
</dbReference>
<dbReference type="EC" id="2.3.1.8" evidence="5"/>
<dbReference type="GO" id="GO:0006085">
    <property type="term" value="P:acetyl-CoA biosynthetic process"/>
    <property type="evidence" value="ECO:0007669"/>
    <property type="project" value="UniProtKB-UniPathway"/>
</dbReference>
<dbReference type="InterPro" id="IPR028979">
    <property type="entry name" value="Ser_kin/Pase_Hpr-like_N_sf"/>
</dbReference>
<dbReference type="InterPro" id="IPR010766">
    <property type="entry name" value="DRTGG"/>
</dbReference>
<feature type="domain" description="DRTGG" evidence="12">
    <location>
        <begin position="213"/>
        <end position="322"/>
    </location>
</feature>
<keyword evidence="9 13" id="KW-0012">Acyltransferase</keyword>
<dbReference type="PANTHER" id="PTHR43356">
    <property type="entry name" value="PHOSPHATE ACETYLTRANSFERASE"/>
    <property type="match status" value="1"/>
</dbReference>
<dbReference type="UniPathway" id="UPA00340">
    <property type="reaction ID" value="UER00459"/>
</dbReference>
<keyword evidence="7" id="KW-0963">Cytoplasm</keyword>
<comment type="similarity">
    <text evidence="4">In the N-terminal section; belongs to the CobB/CobQ family.</text>
</comment>
<evidence type="ECO:0000256" key="4">
    <source>
        <dbReference type="ARBA" id="ARBA00009786"/>
    </source>
</evidence>
<keyword evidence="8 13" id="KW-0808">Transferase</keyword>
<reference evidence="13" key="1">
    <citation type="submission" date="2018-06" db="EMBL/GenBank/DDBJ databases">
        <authorList>
            <person name="Zhirakovskaya E."/>
        </authorList>
    </citation>
    <scope>NUCLEOTIDE SEQUENCE</scope>
</reference>
<dbReference type="Gene3D" id="3.40.1390.20">
    <property type="entry name" value="HprK N-terminal domain-like"/>
    <property type="match status" value="1"/>
</dbReference>
<dbReference type="AlphaFoldDB" id="A0A3B0XI89"/>
<dbReference type="InterPro" id="IPR004614">
    <property type="entry name" value="P_AcTrfase"/>
</dbReference>
<comment type="subcellular location">
    <subcellularLocation>
        <location evidence="1">Cytoplasm</location>
    </subcellularLocation>
</comment>
<comment type="similarity">
    <text evidence="3">In the C-terminal section; belongs to the phosphate acetyltransferase and butyryltransferase family.</text>
</comment>
<protein>
    <recommendedName>
        <fullName evidence="6">Phosphate acetyltransferase</fullName>
        <ecNumber evidence="5">2.3.1.8</ecNumber>
    </recommendedName>
    <alternativeName>
        <fullName evidence="10">Phosphotransacetylase</fullName>
    </alternativeName>
</protein>
<sequence length="697" mass="75992">MTQSLYIASLEPNSGKLVISLGVMEVLSREIDRLGFFRPIASAPDGHDSHIQLLCSRFKLSLTTQQMVGVSHDQAREWLSRGDDQRLFREIIARFKQAQAACDFLLCEGPDISQLSDAFDYEISIRIAKSLGAPAIYVSSGHQTSMTDLLENIQVAKKTFHKLKCPLLAVLANRVNPAILSATKQELLKSDDDGLLISLLPEIEGLSDPAMEEIVDALDAKWFSGPKDRLHPYVRNIKVAAMEPDNFLNFLEKDDLIITPGDRSDIIITTLGAIASSNYPSPVGIILSGGITPATSIIRLLQGLDELSVPIYSVADDTFNSAIQAAAVKGTIRPGNEGKIARALGIFENHVDINKLKEKIRVTPSTNLSPLMFEYSLFQQARSKRQHIVLPEGDDERILQAAEILRLRDVVELTLLGNQNKLRAKATTLGLKLDRVNIIDPQNSDLHEDFAKQFFELRKHKGITLDNARDSMKDVSYFGTMMVYMNMADGMVSGAAHTTAHTIRPAFQFIGTQADALLVSSVFLMCMDTRVLVYADCAVNPNPNSEQLADIAIRSAKTAQLFGINPIVAMLSYSSGASGAGEDVEQVREAVKIARQRQPELIIDGPIQYDAAIDASVAGKKMPDSEVAGKATVFIFPDLNTGNNTYKAVQRSSGAVAIGPVLQGLKKPVNDLSRGCLVADIVNTVAITAIQAQTLNP</sequence>
<dbReference type="FunFam" id="3.40.50.10750:FF:000001">
    <property type="entry name" value="Phosphate acetyltransferase"/>
    <property type="match status" value="1"/>
</dbReference>
<dbReference type="PANTHER" id="PTHR43356:SF3">
    <property type="entry name" value="PHOSPHATE ACETYLTRANSFERASE"/>
    <property type="match status" value="1"/>
</dbReference>
<dbReference type="InterPro" id="IPR002505">
    <property type="entry name" value="PTA_PTB"/>
</dbReference>
<dbReference type="NCBIfam" id="NF004167">
    <property type="entry name" value="PRK05632.1"/>
    <property type="match status" value="1"/>
</dbReference>
<proteinExistence type="inferred from homology"/>
<organism evidence="13">
    <name type="scientific">hydrothermal vent metagenome</name>
    <dbReference type="NCBI Taxonomy" id="652676"/>
    <lineage>
        <taxon>unclassified sequences</taxon>
        <taxon>metagenomes</taxon>
        <taxon>ecological metagenomes</taxon>
    </lineage>
</organism>
<evidence type="ECO:0000256" key="2">
    <source>
        <dbReference type="ARBA" id="ARBA00004989"/>
    </source>
</evidence>
<dbReference type="Pfam" id="PF01515">
    <property type="entry name" value="PTA_PTB"/>
    <property type="match status" value="1"/>
</dbReference>
<evidence type="ECO:0000259" key="11">
    <source>
        <dbReference type="Pfam" id="PF01515"/>
    </source>
</evidence>
<evidence type="ECO:0000259" key="12">
    <source>
        <dbReference type="Pfam" id="PF07085"/>
    </source>
</evidence>
<dbReference type="Gene3D" id="3.40.50.300">
    <property type="entry name" value="P-loop containing nucleotide triphosphate hydrolases"/>
    <property type="match status" value="1"/>
</dbReference>
<evidence type="ECO:0000256" key="6">
    <source>
        <dbReference type="ARBA" id="ARBA00021528"/>
    </source>
</evidence>
<evidence type="ECO:0000256" key="7">
    <source>
        <dbReference type="ARBA" id="ARBA00022490"/>
    </source>
</evidence>
<evidence type="ECO:0000256" key="3">
    <source>
        <dbReference type="ARBA" id="ARBA00008756"/>
    </source>
</evidence>
<evidence type="ECO:0000256" key="9">
    <source>
        <dbReference type="ARBA" id="ARBA00023315"/>
    </source>
</evidence>
<dbReference type="InterPro" id="IPR027417">
    <property type="entry name" value="P-loop_NTPase"/>
</dbReference>
<dbReference type="NCBIfam" id="TIGR00651">
    <property type="entry name" value="pta"/>
    <property type="match status" value="1"/>
</dbReference>
<dbReference type="Gene3D" id="3.40.50.10950">
    <property type="match status" value="1"/>
</dbReference>
<evidence type="ECO:0000256" key="8">
    <source>
        <dbReference type="ARBA" id="ARBA00022679"/>
    </source>
</evidence>
<evidence type="ECO:0000313" key="13">
    <source>
        <dbReference type="EMBL" id="VAW68035.1"/>
    </source>
</evidence>
<dbReference type="Pfam" id="PF07085">
    <property type="entry name" value="DRTGG"/>
    <property type="match status" value="1"/>
</dbReference>
<dbReference type="SUPFAM" id="SSF52540">
    <property type="entry name" value="P-loop containing nucleoside triphosphate hydrolases"/>
    <property type="match status" value="1"/>
</dbReference>
<dbReference type="InterPro" id="IPR050500">
    <property type="entry name" value="Phos_Acetyltrans/Butyryltrans"/>
</dbReference>
<dbReference type="SUPFAM" id="SSF53659">
    <property type="entry name" value="Isocitrate/Isopropylmalate dehydrogenase-like"/>
    <property type="match status" value="1"/>
</dbReference>
<dbReference type="GO" id="GO:0008959">
    <property type="term" value="F:phosphate acetyltransferase activity"/>
    <property type="evidence" value="ECO:0007669"/>
    <property type="project" value="UniProtKB-EC"/>
</dbReference>
<dbReference type="PIRSF" id="PIRSF006107">
    <property type="entry name" value="PhpActrans_proteobac"/>
    <property type="match status" value="1"/>
</dbReference>
<dbReference type="CDD" id="cd03109">
    <property type="entry name" value="DTBS"/>
    <property type="match status" value="1"/>
</dbReference>
<evidence type="ECO:0000256" key="10">
    <source>
        <dbReference type="ARBA" id="ARBA00031108"/>
    </source>
</evidence>
<dbReference type="InterPro" id="IPR042113">
    <property type="entry name" value="P_AcTrfase_dom1"/>
</dbReference>
<name>A0A3B0XI89_9ZZZZ</name>
<evidence type="ECO:0000256" key="1">
    <source>
        <dbReference type="ARBA" id="ARBA00004496"/>
    </source>
</evidence>